<dbReference type="PANTHER" id="PTHR11731">
    <property type="entry name" value="PROTEASE FAMILY S9B,C DIPEPTIDYL-PEPTIDASE IV-RELATED"/>
    <property type="match status" value="1"/>
</dbReference>
<feature type="region of interest" description="Disordered" evidence="1">
    <location>
        <begin position="1"/>
        <end position="20"/>
    </location>
</feature>
<dbReference type="RefSeq" id="XP_009295302.1">
    <property type="nucleotide sequence ID" value="XM_009297027.4"/>
</dbReference>
<dbReference type="Gene3D" id="3.40.50.1820">
    <property type="entry name" value="alpha/beta hydrolase"/>
    <property type="match status" value="1"/>
</dbReference>
<accession>A0A8M3AVM3</accession>
<dbReference type="KEGG" id="dre:101886435"/>
<organism evidence="5">
    <name type="scientific">Danio rerio</name>
    <name type="common">Zebrafish</name>
    <name type="synonym">Brachydanio rerio</name>
    <dbReference type="NCBI Taxonomy" id="7955"/>
    <lineage>
        <taxon>Eukaryota</taxon>
        <taxon>Metazoa</taxon>
        <taxon>Chordata</taxon>
        <taxon>Craniata</taxon>
        <taxon>Vertebrata</taxon>
        <taxon>Euteleostomi</taxon>
        <taxon>Actinopterygii</taxon>
        <taxon>Neopterygii</taxon>
        <taxon>Teleostei</taxon>
        <taxon>Ostariophysi</taxon>
        <taxon>Cypriniformes</taxon>
        <taxon>Danionidae</taxon>
        <taxon>Danioninae</taxon>
        <taxon>Danio</taxon>
    </lineage>
</organism>
<dbReference type="EMBL" id="CR381531">
    <property type="status" value="NOT_ANNOTATED_CDS"/>
    <property type="molecule type" value="Genomic_DNA"/>
</dbReference>
<evidence type="ECO:0000259" key="3">
    <source>
        <dbReference type="Pfam" id="PF00326"/>
    </source>
</evidence>
<evidence type="ECO:0000256" key="1">
    <source>
        <dbReference type="SAM" id="MobiDB-lite"/>
    </source>
</evidence>
<dbReference type="AlphaFoldDB" id="A0A0G2L866"/>
<reference evidence="7" key="3">
    <citation type="submission" date="2025-04" db="UniProtKB">
        <authorList>
            <consortium name="RefSeq"/>
        </authorList>
    </citation>
    <scope>IDENTIFICATION</scope>
    <source>
        <strain evidence="7">Tuebingen</strain>
    </source>
</reference>
<reference evidence="5" key="2">
    <citation type="submission" date="2015-06" db="UniProtKB">
        <authorList>
            <consortium name="Ensembl"/>
        </authorList>
    </citation>
    <scope>IDENTIFICATION</scope>
    <source>
        <strain evidence="5">Tuebingen</strain>
    </source>
</reference>
<dbReference type="Gene3D" id="2.140.10.30">
    <property type="entry name" value="Dipeptidylpeptidase IV, N-terminal domain"/>
    <property type="match status" value="1"/>
</dbReference>
<dbReference type="SUPFAM" id="SSF82171">
    <property type="entry name" value="DPP6 N-terminal domain-like"/>
    <property type="match status" value="1"/>
</dbReference>
<dbReference type="InterPro" id="IPR001375">
    <property type="entry name" value="Peptidase_S9_cat"/>
</dbReference>
<dbReference type="Pfam" id="PF00326">
    <property type="entry name" value="Peptidase_S9"/>
    <property type="match status" value="1"/>
</dbReference>
<dbReference type="GO" id="GO:0005886">
    <property type="term" value="C:plasma membrane"/>
    <property type="evidence" value="ECO:0000318"/>
    <property type="project" value="GO_Central"/>
</dbReference>
<evidence type="ECO:0000313" key="6">
    <source>
        <dbReference type="Proteomes" id="UP000000437"/>
    </source>
</evidence>
<feature type="transmembrane region" description="Helical" evidence="2">
    <location>
        <begin position="29"/>
        <end position="50"/>
    </location>
</feature>
<protein>
    <submittedName>
        <fullName evidence="7">Inactive dipeptidyl peptidase 10 isoform X1</fullName>
    </submittedName>
    <submittedName>
        <fullName evidence="5">Inactive dipeptidyl peptidase 10-like</fullName>
    </submittedName>
</protein>
<dbReference type="Ensembl" id="ENSDART00000159642.3">
    <property type="protein sequence ID" value="ENSDARP00000140974.2"/>
    <property type="gene ID" value="ENSDARG00000104767.3"/>
</dbReference>
<dbReference type="GO" id="GO:0008076">
    <property type="term" value="C:voltage-gated potassium channel complex"/>
    <property type="evidence" value="ECO:0000318"/>
    <property type="project" value="GO_Central"/>
</dbReference>
<dbReference type="GO" id="GO:0006508">
    <property type="term" value="P:proteolysis"/>
    <property type="evidence" value="ECO:0007669"/>
    <property type="project" value="InterPro"/>
</dbReference>
<reference evidence="5 6" key="1">
    <citation type="journal article" date="2013" name="Nature">
        <title>The zebrafish reference genome sequence and its relationship to the human genome.</title>
        <authorList>
            <consortium name="Genome Reference Consortium Zebrafish"/>
            <person name="Howe K."/>
            <person name="Clark M.D."/>
            <person name="Torroja C.F."/>
            <person name="Torrance J."/>
            <person name="Berthelot C."/>
            <person name="Muffato M."/>
            <person name="Collins J.E."/>
            <person name="Humphray S."/>
            <person name="McLaren K."/>
            <person name="Matthews L."/>
            <person name="McLaren S."/>
            <person name="Sealy I."/>
            <person name="Caccamo M."/>
            <person name="Churcher C."/>
            <person name="Scott C."/>
            <person name="Barrett J.C."/>
            <person name="Koch R."/>
            <person name="Rauch G.J."/>
            <person name="White S."/>
            <person name="Chow W."/>
            <person name="Kilian B."/>
            <person name="Quintais L.T."/>
            <person name="Guerra-Assuncao J.A."/>
            <person name="Zhou Y."/>
            <person name="Gu Y."/>
            <person name="Yen J."/>
            <person name="Vogel J.H."/>
            <person name="Eyre T."/>
            <person name="Redmond S."/>
            <person name="Banerjee R."/>
            <person name="Chi J."/>
            <person name="Fu B."/>
            <person name="Langley E."/>
            <person name="Maguire S.F."/>
            <person name="Laird G.K."/>
            <person name="Lloyd D."/>
            <person name="Kenyon E."/>
            <person name="Donaldson S."/>
            <person name="Sehra H."/>
            <person name="Almeida-King J."/>
            <person name="Loveland J."/>
            <person name="Trevanion S."/>
            <person name="Jones M."/>
            <person name="Quail M."/>
            <person name="Willey D."/>
            <person name="Hunt A."/>
            <person name="Burton J."/>
            <person name="Sims S."/>
            <person name="McLay K."/>
            <person name="Plumb B."/>
            <person name="Davis J."/>
            <person name="Clee C."/>
            <person name="Oliver K."/>
            <person name="Clark R."/>
            <person name="Riddle C."/>
            <person name="Elliot D."/>
            <person name="Eliott D."/>
            <person name="Threadgold G."/>
            <person name="Harden G."/>
            <person name="Ware D."/>
            <person name="Begum S."/>
            <person name="Mortimore B."/>
            <person name="Mortimer B."/>
            <person name="Kerry G."/>
            <person name="Heath P."/>
            <person name="Phillimore B."/>
            <person name="Tracey A."/>
            <person name="Corby N."/>
            <person name="Dunn M."/>
            <person name="Johnson C."/>
            <person name="Wood J."/>
            <person name="Clark S."/>
            <person name="Pelan S."/>
            <person name="Griffiths G."/>
            <person name="Smith M."/>
            <person name="Glithero R."/>
            <person name="Howden P."/>
            <person name="Barker N."/>
            <person name="Lloyd C."/>
            <person name="Stevens C."/>
            <person name="Harley J."/>
            <person name="Holt K."/>
            <person name="Panagiotidis G."/>
            <person name="Lovell J."/>
            <person name="Beasley H."/>
            <person name="Henderson C."/>
            <person name="Gordon D."/>
            <person name="Auger K."/>
            <person name="Wright D."/>
            <person name="Collins J."/>
            <person name="Raisen C."/>
            <person name="Dyer L."/>
            <person name="Leung K."/>
            <person name="Robertson L."/>
            <person name="Ambridge K."/>
            <person name="Leongamornlert D."/>
            <person name="McGuire S."/>
            <person name="Gilderthorp R."/>
            <person name="Griffiths C."/>
            <person name="Manthravadi D."/>
            <person name="Nichol S."/>
            <person name="Barker G."/>
            <person name="Whitehead S."/>
            <person name="Kay M."/>
            <person name="Brown J."/>
            <person name="Murnane C."/>
            <person name="Gray E."/>
            <person name="Humphries M."/>
            <person name="Sycamore N."/>
            <person name="Barker D."/>
            <person name="Saunders D."/>
            <person name="Wallis J."/>
            <person name="Babbage A."/>
            <person name="Hammond S."/>
            <person name="Mashreghi-Mohammadi M."/>
            <person name="Barr L."/>
            <person name="Martin S."/>
            <person name="Wray P."/>
            <person name="Ellington A."/>
            <person name="Matthews N."/>
            <person name="Ellwood M."/>
            <person name="Woodmansey R."/>
            <person name="Clark G."/>
            <person name="Cooper J."/>
            <person name="Cooper J."/>
            <person name="Tromans A."/>
            <person name="Grafham D."/>
            <person name="Skuce C."/>
            <person name="Pandian R."/>
            <person name="Andrews R."/>
            <person name="Harrison E."/>
            <person name="Kimberley A."/>
            <person name="Garnett J."/>
            <person name="Fosker N."/>
            <person name="Hall R."/>
            <person name="Garner P."/>
            <person name="Kelly D."/>
            <person name="Bird C."/>
            <person name="Palmer S."/>
            <person name="Gehring I."/>
            <person name="Berger A."/>
            <person name="Dooley C.M."/>
            <person name="Ersan-Urun Z."/>
            <person name="Eser C."/>
            <person name="Geiger H."/>
            <person name="Geisler M."/>
            <person name="Karotki L."/>
            <person name="Kirn A."/>
            <person name="Konantz J."/>
            <person name="Konantz M."/>
            <person name="Oberlander M."/>
            <person name="Rudolph-Geiger S."/>
            <person name="Teucke M."/>
            <person name="Lanz C."/>
            <person name="Raddatz G."/>
            <person name="Osoegawa K."/>
            <person name="Zhu B."/>
            <person name="Rapp A."/>
            <person name="Widaa S."/>
            <person name="Langford C."/>
            <person name="Yang F."/>
            <person name="Schuster S.C."/>
            <person name="Carter N.P."/>
            <person name="Harrow J."/>
            <person name="Ning Z."/>
            <person name="Herrero J."/>
            <person name="Searle S.M."/>
            <person name="Enright A."/>
            <person name="Geisler R."/>
            <person name="Plasterk R.H."/>
            <person name="Lee C."/>
            <person name="Westerfield M."/>
            <person name="de Jong P.J."/>
            <person name="Zon L.I."/>
            <person name="Postlethwait J.H."/>
            <person name="Nusslein-Volhard C."/>
            <person name="Hubbard T.J."/>
            <person name="Roest Crollius H."/>
            <person name="Rogers J."/>
            <person name="Stemple D.L."/>
        </authorList>
    </citation>
    <scope>NUCLEOTIDE SEQUENCE [LARGE SCALE GENOMIC DNA]</scope>
    <source>
        <strain evidence="5">Tuebingen</strain>
    </source>
</reference>
<dbReference type="OMA" id="DRVHFQH"/>
<dbReference type="GeneTree" id="ENSGT00940000154657"/>
<proteinExistence type="predicted"/>
<evidence type="ECO:0000313" key="7">
    <source>
        <dbReference type="RefSeq" id="XP_009295302.1"/>
    </source>
</evidence>
<evidence type="ECO:0000256" key="2">
    <source>
        <dbReference type="SAM" id="Phobius"/>
    </source>
</evidence>
<evidence type="ECO:0000313" key="5">
    <source>
        <dbReference type="Ensembl" id="ENSDARP00000140974"/>
    </source>
</evidence>
<sequence length="793" mass="89418">MIATTQQNMTTELQDLGSSGGPPRNWKGIGIAMVVILGVMSLVTLSIFLLTPDESHLLRLSRLTLENLESEDFQIHNPCATWLSEHEVSLCTQEGHVLIHNLSTNLTTTLLDNSTLDLKSMKFQVSADKRFILMAYNIQHVFSQSFTASFAIYIVSSGDIVDLTPSEEDTSVLQYAAWGPQGNQLVYVFENDIYYKPDVSSKAMRLTASGRKGMVVNGLSDWTYEEEILLKYPAFWWAKDGARLAYLSINNSATPFMEIHHFLGGSYPSNVLYPYPKAGSRIPSASLFVVNLYGPAHTLEMFPPDSQNSRDSYISMVSWISSTRLTVRWLNRVQNQSVLCVCEATTGACSERHQMAMDFWHNNQRQEEPLFTADGSLFYLILPAKQGARGEFLHIASLPAQASSPSVSPRFLTSGNWDVISLCALDEENDKIYFLSAEESQQSRHLYSVELGGVFHRQCLTCNLFERCSFFRADFSPNQTYFTLYCLGPGVPKVTIHSTSDPFRYTVVEDNSVLAMSLETKQLPETLYHTLSSDNSDLDVKMSLPPGYEGNLHPLLIIIDSIPGRPSVTEEFALGWPEVLSSMHGVALAWIDSRSRISQTQKSSTLDPRKLGSLRIKDKLGVVEWLMKLPYIDAKRIAVYGKGFGGYLGLKMLTGTDQMFRCAAVMAPITDFKLYSAAFSERFLGLPAKEEHSYMTASLLDDIHKLKDENFLLIHGTADARVHFQHSAELLSRLVKVEANYTLQLYPDEGHTLREERSQQHLHRTILHYLHNCLKYDPFLNIEEEEEDEEEEE</sequence>
<dbReference type="InterPro" id="IPR050278">
    <property type="entry name" value="Serine_Prot_S9B/DPPIV"/>
</dbReference>
<dbReference type="Pfam" id="PF00930">
    <property type="entry name" value="DPPIV_N"/>
    <property type="match status" value="1"/>
</dbReference>
<keyword evidence="2" id="KW-0472">Membrane</keyword>
<dbReference type="GO" id="GO:0008236">
    <property type="term" value="F:serine-type peptidase activity"/>
    <property type="evidence" value="ECO:0007669"/>
    <property type="project" value="InterPro"/>
</dbReference>
<feature type="compositionally biased region" description="Polar residues" evidence="1">
    <location>
        <begin position="1"/>
        <end position="17"/>
    </location>
</feature>
<dbReference type="PANTHER" id="PTHR11731:SF97">
    <property type="entry name" value="INACTIVE DIPEPTIDYL PEPTIDASE 10-LIKE"/>
    <property type="match status" value="1"/>
</dbReference>
<keyword evidence="6" id="KW-1185">Reference proteome</keyword>
<accession>A0A0G2L866</accession>
<dbReference type="Proteomes" id="UP000000437">
    <property type="component" value="Chromosome 23"/>
</dbReference>
<keyword evidence="2" id="KW-0812">Transmembrane</keyword>
<feature type="domain" description="Peptidase S9 prolyl oligopeptidase catalytic" evidence="3">
    <location>
        <begin position="608"/>
        <end position="775"/>
    </location>
</feature>
<feature type="domain" description="Dipeptidylpeptidase IV N-terminal" evidence="4">
    <location>
        <begin position="126"/>
        <end position="492"/>
    </location>
</feature>
<dbReference type="SUPFAM" id="SSF53474">
    <property type="entry name" value="alpha/beta-Hydrolases"/>
    <property type="match status" value="1"/>
</dbReference>
<dbReference type="InterPro" id="IPR002469">
    <property type="entry name" value="Peptidase_S9B_N"/>
</dbReference>
<evidence type="ECO:0000259" key="4">
    <source>
        <dbReference type="Pfam" id="PF00930"/>
    </source>
</evidence>
<dbReference type="STRING" id="7955.ENSDARP00000140974"/>
<dbReference type="GO" id="GO:1901379">
    <property type="term" value="P:regulation of potassium ion transmembrane transport"/>
    <property type="evidence" value="ECO:0000318"/>
    <property type="project" value="GO_Central"/>
</dbReference>
<name>A0A0G2L866_DANRE</name>
<keyword evidence="2" id="KW-1133">Transmembrane helix</keyword>
<dbReference type="GeneID" id="101886435"/>
<dbReference type="SMR" id="A0A0G2L866"/>
<gene>
    <name evidence="5 7" type="primary">LOC101886435</name>
</gene>
<dbReference type="Bgee" id="ENSDARG00000104767">
    <property type="expression patterns" value="Expressed in retina and 4 other cell types or tissues"/>
</dbReference>
<dbReference type="InterPro" id="IPR029058">
    <property type="entry name" value="AB_hydrolase_fold"/>
</dbReference>
<dbReference type="EMBL" id="CR354542">
    <property type="status" value="NOT_ANNOTATED_CDS"/>
    <property type="molecule type" value="Genomic_DNA"/>
</dbReference>
<dbReference type="OrthoDB" id="16520at2759"/>